<keyword evidence="2" id="KW-0597">Phosphoprotein</keyword>
<dbReference type="InterPro" id="IPR001789">
    <property type="entry name" value="Sig_transdc_resp-reg_receiver"/>
</dbReference>
<comment type="caution">
    <text evidence="4">The sequence shown here is derived from an EMBL/GenBank/DDBJ whole genome shotgun (WGS) entry which is preliminary data.</text>
</comment>
<dbReference type="Proteomes" id="UP000586918">
    <property type="component" value="Unassembled WGS sequence"/>
</dbReference>
<dbReference type="InterPro" id="IPR039420">
    <property type="entry name" value="WalR-like"/>
</dbReference>
<protein>
    <submittedName>
        <fullName evidence="4">Response regulator transcription factor</fullName>
    </submittedName>
</protein>
<organism evidence="4 5">
    <name type="scientific">Pseudonocardia bannensis</name>
    <dbReference type="NCBI Taxonomy" id="630973"/>
    <lineage>
        <taxon>Bacteria</taxon>
        <taxon>Bacillati</taxon>
        <taxon>Actinomycetota</taxon>
        <taxon>Actinomycetes</taxon>
        <taxon>Pseudonocardiales</taxon>
        <taxon>Pseudonocardiaceae</taxon>
        <taxon>Pseudonocardia</taxon>
    </lineage>
</organism>
<dbReference type="EMBL" id="JAAXKZ010000076">
    <property type="protein sequence ID" value="NMH93643.1"/>
    <property type="molecule type" value="Genomic_DNA"/>
</dbReference>
<dbReference type="GO" id="GO:0000160">
    <property type="term" value="P:phosphorelay signal transduction system"/>
    <property type="evidence" value="ECO:0007669"/>
    <property type="project" value="InterPro"/>
</dbReference>
<keyword evidence="1" id="KW-0238">DNA-binding</keyword>
<evidence type="ECO:0000256" key="1">
    <source>
        <dbReference type="ARBA" id="ARBA00023125"/>
    </source>
</evidence>
<feature type="modified residue" description="4-aspartylphosphate" evidence="2">
    <location>
        <position position="54"/>
    </location>
</feature>
<accession>A0A848DM80</accession>
<evidence type="ECO:0000256" key="2">
    <source>
        <dbReference type="PROSITE-ProRule" id="PRU00169"/>
    </source>
</evidence>
<keyword evidence="5" id="KW-1185">Reference proteome</keyword>
<dbReference type="CDD" id="cd17535">
    <property type="entry name" value="REC_NarL-like"/>
    <property type="match status" value="1"/>
</dbReference>
<dbReference type="InterPro" id="IPR011006">
    <property type="entry name" value="CheY-like_superfamily"/>
</dbReference>
<evidence type="ECO:0000313" key="5">
    <source>
        <dbReference type="Proteomes" id="UP000586918"/>
    </source>
</evidence>
<dbReference type="InterPro" id="IPR058245">
    <property type="entry name" value="NreC/VraR/RcsB-like_REC"/>
</dbReference>
<feature type="domain" description="Response regulatory" evidence="3">
    <location>
        <begin position="3"/>
        <end position="119"/>
    </location>
</feature>
<dbReference type="SMART" id="SM00448">
    <property type="entry name" value="REC"/>
    <property type="match status" value="1"/>
</dbReference>
<dbReference type="PANTHER" id="PTHR43214:SF43">
    <property type="entry name" value="TWO-COMPONENT RESPONSE REGULATOR"/>
    <property type="match status" value="1"/>
</dbReference>
<name>A0A848DM80_9PSEU</name>
<sequence length="141" mass="14482">MIRVLLVDDHAAVRTGLAALLDAIDDLTIVGTCADGAEVPDAAARLQPHVILMDISMPSVGGIEATAQVLTVLPSVRVVMLTSAVAGRAVHESRAAGAVGYVLKHGSCEEIVEAVRTVAGGGTAWCPKAVEALRHAEPRTA</sequence>
<gene>
    <name evidence="4" type="ORF">HF519_19085</name>
</gene>
<dbReference type="GO" id="GO:0003677">
    <property type="term" value="F:DNA binding"/>
    <property type="evidence" value="ECO:0007669"/>
    <property type="project" value="UniProtKB-KW"/>
</dbReference>
<dbReference type="Pfam" id="PF00072">
    <property type="entry name" value="Response_reg"/>
    <property type="match status" value="1"/>
</dbReference>
<proteinExistence type="predicted"/>
<dbReference type="AlphaFoldDB" id="A0A848DM80"/>
<evidence type="ECO:0000259" key="3">
    <source>
        <dbReference type="PROSITE" id="PS50110"/>
    </source>
</evidence>
<dbReference type="PROSITE" id="PS50110">
    <property type="entry name" value="RESPONSE_REGULATORY"/>
    <property type="match status" value="1"/>
</dbReference>
<evidence type="ECO:0000313" key="4">
    <source>
        <dbReference type="EMBL" id="NMH93643.1"/>
    </source>
</evidence>
<dbReference type="Gene3D" id="3.40.50.2300">
    <property type="match status" value="1"/>
</dbReference>
<dbReference type="SUPFAM" id="SSF52172">
    <property type="entry name" value="CheY-like"/>
    <property type="match status" value="1"/>
</dbReference>
<dbReference type="RefSeq" id="WP_169414339.1">
    <property type="nucleotide sequence ID" value="NZ_JAAXKZ010000076.1"/>
</dbReference>
<dbReference type="PANTHER" id="PTHR43214">
    <property type="entry name" value="TWO-COMPONENT RESPONSE REGULATOR"/>
    <property type="match status" value="1"/>
</dbReference>
<reference evidence="4 5" key="1">
    <citation type="submission" date="2020-04" db="EMBL/GenBank/DDBJ databases">
        <authorList>
            <person name="Klaysubun C."/>
            <person name="Duangmal K."/>
            <person name="Lipun K."/>
        </authorList>
    </citation>
    <scope>NUCLEOTIDE SEQUENCE [LARGE SCALE GENOMIC DNA]</scope>
    <source>
        <strain evidence="4 5">DSM 45300</strain>
    </source>
</reference>